<dbReference type="PANTHER" id="PTHR43646:SF2">
    <property type="entry name" value="GLYCOSYLTRANSFERASE 2-LIKE DOMAIN-CONTAINING PROTEIN"/>
    <property type="match status" value="1"/>
</dbReference>
<evidence type="ECO:0000259" key="11">
    <source>
        <dbReference type="Pfam" id="PF00535"/>
    </source>
</evidence>
<dbReference type="RefSeq" id="WP_096419841.1">
    <property type="nucleotide sequence ID" value="NZ_AP017315.1"/>
</dbReference>
<evidence type="ECO:0000256" key="10">
    <source>
        <dbReference type="SAM" id="MobiDB-lite"/>
    </source>
</evidence>
<comment type="similarity">
    <text evidence="8">Belongs to the glycosyltransferase 2 family. CrtQ subfamily.</text>
</comment>
<evidence type="ECO:0000256" key="7">
    <source>
        <dbReference type="ARBA" id="ARBA00037904"/>
    </source>
</evidence>
<reference evidence="13" key="1">
    <citation type="submission" date="2015-12" db="EMBL/GenBank/DDBJ databases">
        <authorList>
            <person name="Shamseldin A."/>
            <person name="Moawad H."/>
            <person name="Abd El-Rahim W.M."/>
            <person name="Sadowsky M.J."/>
        </authorList>
    </citation>
    <scope>NUCLEOTIDE SEQUENCE [LARGE SCALE GENOMIC DNA]</scope>
    <source>
        <strain evidence="13">JAM AC0309</strain>
    </source>
</reference>
<evidence type="ECO:0000256" key="8">
    <source>
        <dbReference type="ARBA" id="ARBA00038120"/>
    </source>
</evidence>
<keyword evidence="4 12" id="KW-0808">Transferase</keyword>
<proteinExistence type="inferred from homology"/>
<evidence type="ECO:0000256" key="5">
    <source>
        <dbReference type="ARBA" id="ARBA00023136"/>
    </source>
</evidence>
<dbReference type="InterPro" id="IPR001173">
    <property type="entry name" value="Glyco_trans_2-like"/>
</dbReference>
<evidence type="ECO:0000256" key="3">
    <source>
        <dbReference type="ARBA" id="ARBA00022676"/>
    </source>
</evidence>
<protein>
    <recommendedName>
        <fullName evidence="9">4,4'-diaponeurosporenoate glycosyltransferase</fullName>
    </recommendedName>
</protein>
<evidence type="ECO:0000256" key="4">
    <source>
        <dbReference type="ARBA" id="ARBA00022679"/>
    </source>
</evidence>
<dbReference type="EMBL" id="AP017315">
    <property type="protein sequence ID" value="BAU30943.1"/>
    <property type="molecule type" value="Genomic_DNA"/>
</dbReference>
<dbReference type="CDD" id="cd00761">
    <property type="entry name" value="Glyco_tranf_GTA_type"/>
    <property type="match status" value="1"/>
</dbReference>
<sequence length="278" mass="30490">MYSDSALPSAADTGPTEVARGGSDRPIADLSIVIPVRDDAEFLSRCLDALAAQTVGPREVIVVDNDSSDSTAVVAQQAGARVITQTEVGIPISSATGYDAASGRFIARLDADSVPHERWIENVVGVFAEHPEAVAVTGSGVLETEDGEQRPHASRAYLDPYFALVRLALAHEPVFGSAMAIRRWAWERISGEVCRHDATVHDDMDLSIHLPPQAVVVRDARLTIAVSARPMDSKRSMAYRVWRGVYSLAKHYPQELPLNRWMRRARVHYRARTAEPSR</sequence>
<organism evidence="12 13">
    <name type="scientific">Microcella alkaliphila</name>
    <dbReference type="NCBI Taxonomy" id="279828"/>
    <lineage>
        <taxon>Bacteria</taxon>
        <taxon>Bacillati</taxon>
        <taxon>Actinomycetota</taxon>
        <taxon>Actinomycetes</taxon>
        <taxon>Micrococcales</taxon>
        <taxon>Microbacteriaceae</taxon>
        <taxon>Microcella</taxon>
    </lineage>
</organism>
<evidence type="ECO:0000256" key="1">
    <source>
        <dbReference type="ARBA" id="ARBA00004236"/>
    </source>
</evidence>
<evidence type="ECO:0000256" key="2">
    <source>
        <dbReference type="ARBA" id="ARBA00022475"/>
    </source>
</evidence>
<accession>A0A0U5B9D9</accession>
<comment type="subcellular location">
    <subcellularLocation>
        <location evidence="1">Cell membrane</location>
    </subcellularLocation>
</comment>
<dbReference type="SUPFAM" id="SSF53448">
    <property type="entry name" value="Nucleotide-diphospho-sugar transferases"/>
    <property type="match status" value="1"/>
</dbReference>
<dbReference type="Gene3D" id="3.90.550.10">
    <property type="entry name" value="Spore Coat Polysaccharide Biosynthesis Protein SpsA, Chain A"/>
    <property type="match status" value="1"/>
</dbReference>
<dbReference type="GO" id="GO:0005886">
    <property type="term" value="C:plasma membrane"/>
    <property type="evidence" value="ECO:0007669"/>
    <property type="project" value="UniProtKB-SubCell"/>
</dbReference>
<keyword evidence="3" id="KW-0328">Glycosyltransferase</keyword>
<dbReference type="PANTHER" id="PTHR43646">
    <property type="entry name" value="GLYCOSYLTRANSFERASE"/>
    <property type="match status" value="1"/>
</dbReference>
<dbReference type="Proteomes" id="UP000218965">
    <property type="component" value="Chromosome"/>
</dbReference>
<comment type="pathway">
    <text evidence="7">Carotenoid biosynthesis; staphyloxanthin biosynthesis; staphyloxanthin from farnesyl diphosphate: step 4/5.</text>
</comment>
<evidence type="ECO:0000313" key="13">
    <source>
        <dbReference type="Proteomes" id="UP000218965"/>
    </source>
</evidence>
<feature type="domain" description="Glycosyltransferase 2-like" evidence="11">
    <location>
        <begin position="31"/>
        <end position="183"/>
    </location>
</feature>
<keyword evidence="5" id="KW-0472">Membrane</keyword>
<reference evidence="12 13" key="2">
    <citation type="submission" date="2016-01" db="EMBL/GenBank/DDBJ databases">
        <title>Microcella alkaliphila JAM AC0309 whole genome shotgun sequence.</title>
        <authorList>
            <person name="Kurata A."/>
            <person name="Hirose Y."/>
            <person name="Kishimoto N."/>
            <person name="Kobayashi T."/>
        </authorList>
    </citation>
    <scope>NUCLEOTIDE SEQUENCE [LARGE SCALE GENOMIC DNA]</scope>
    <source>
        <strain evidence="12 13">JAM AC0309</strain>
    </source>
</reference>
<evidence type="ECO:0000256" key="9">
    <source>
        <dbReference type="ARBA" id="ARBA00040345"/>
    </source>
</evidence>
<comment type="function">
    <text evidence="6">Catalyzes the glycosylation of 4,4'-diaponeurosporenoate, i.e. the esterification of glucose at the C1'' position with the carboxyl group of 4,4'-diaponeurosporenic acid, to form glycosyl-4,4'-diaponeurosporenoate. This is a step in the biosynthesis of staphyloxanthin, an orange pigment present in most staphylococci strains.</text>
</comment>
<evidence type="ECO:0000313" key="12">
    <source>
        <dbReference type="EMBL" id="BAU30943.1"/>
    </source>
</evidence>
<feature type="region of interest" description="Disordered" evidence="10">
    <location>
        <begin position="1"/>
        <end position="22"/>
    </location>
</feature>
<dbReference type="Pfam" id="PF00535">
    <property type="entry name" value="Glycos_transf_2"/>
    <property type="match status" value="1"/>
</dbReference>
<gene>
    <name evidence="12" type="ORF">MalAC0309_0064</name>
</gene>
<dbReference type="KEGG" id="malk:MalAC0309_0064"/>
<dbReference type="AlphaFoldDB" id="A0A0U5B9D9"/>
<keyword evidence="2" id="KW-1003">Cell membrane</keyword>
<dbReference type="InterPro" id="IPR029044">
    <property type="entry name" value="Nucleotide-diphossugar_trans"/>
</dbReference>
<name>A0A0U5B9D9_9MICO</name>
<evidence type="ECO:0000256" key="6">
    <source>
        <dbReference type="ARBA" id="ARBA00037281"/>
    </source>
</evidence>
<dbReference type="GO" id="GO:0016757">
    <property type="term" value="F:glycosyltransferase activity"/>
    <property type="evidence" value="ECO:0007669"/>
    <property type="project" value="UniProtKB-KW"/>
</dbReference>